<dbReference type="PROSITE" id="PS00166">
    <property type="entry name" value="ENOYL_COA_HYDRATASE"/>
    <property type="match status" value="1"/>
</dbReference>
<dbReference type="InterPro" id="IPR018376">
    <property type="entry name" value="Enoyl-CoA_hyd/isom_CS"/>
</dbReference>
<evidence type="ECO:0000313" key="8">
    <source>
        <dbReference type="Proteomes" id="UP000006055"/>
    </source>
</evidence>
<dbReference type="HOGENOM" id="CLU_009834_7_0_7"/>
<organism evidence="7 8">
    <name type="scientific">Desulfomonile tiedjei (strain ATCC 49306 / DSM 6799 / DCB-1)</name>
    <dbReference type="NCBI Taxonomy" id="706587"/>
    <lineage>
        <taxon>Bacteria</taxon>
        <taxon>Pseudomonadati</taxon>
        <taxon>Thermodesulfobacteriota</taxon>
        <taxon>Desulfomonilia</taxon>
        <taxon>Desulfomonilales</taxon>
        <taxon>Desulfomonilaceae</taxon>
        <taxon>Desulfomonile</taxon>
    </lineage>
</organism>
<dbReference type="GO" id="GO:0006635">
    <property type="term" value="P:fatty acid beta-oxidation"/>
    <property type="evidence" value="ECO:0007669"/>
    <property type="project" value="UniProtKB-UniPathway"/>
</dbReference>
<dbReference type="AlphaFoldDB" id="I4CDI6"/>
<dbReference type="Proteomes" id="UP000006055">
    <property type="component" value="Chromosome"/>
</dbReference>
<comment type="similarity">
    <text evidence="2 6">Belongs to the enoyl-CoA hydratase/isomerase family.</text>
</comment>
<dbReference type="CDD" id="cd06558">
    <property type="entry name" value="crotonase-like"/>
    <property type="match status" value="1"/>
</dbReference>
<protein>
    <submittedName>
        <fullName evidence="7">Enoyl-CoA hydratase/carnithine racemase</fullName>
    </submittedName>
</protein>
<dbReference type="SUPFAM" id="SSF52096">
    <property type="entry name" value="ClpP/crotonase"/>
    <property type="match status" value="1"/>
</dbReference>
<dbReference type="RefSeq" id="WP_014812730.1">
    <property type="nucleotide sequence ID" value="NC_018025.1"/>
</dbReference>
<dbReference type="KEGG" id="dti:Desti_5016"/>
<dbReference type="Pfam" id="PF00378">
    <property type="entry name" value="ECH_1"/>
    <property type="match status" value="1"/>
</dbReference>
<dbReference type="EMBL" id="CP003360">
    <property type="protein sequence ID" value="AFM27627.1"/>
    <property type="molecule type" value="Genomic_DNA"/>
</dbReference>
<dbReference type="PANTHER" id="PTHR43149:SF1">
    <property type="entry name" value="DELTA(3,5)-DELTA(2,4)-DIENOYL-COA ISOMERASE, MITOCHONDRIAL"/>
    <property type="match status" value="1"/>
</dbReference>
<name>I4CDI6_DESTA</name>
<dbReference type="Gene3D" id="3.90.226.10">
    <property type="entry name" value="2-enoyl-CoA Hydratase, Chain A, domain 1"/>
    <property type="match status" value="1"/>
</dbReference>
<comment type="pathway">
    <text evidence="1">Lipid metabolism; fatty acid beta-oxidation.</text>
</comment>
<evidence type="ECO:0000256" key="3">
    <source>
        <dbReference type="ARBA" id="ARBA00022832"/>
    </source>
</evidence>
<dbReference type="InterPro" id="IPR001753">
    <property type="entry name" value="Enoyl-CoA_hydra/iso"/>
</dbReference>
<evidence type="ECO:0000256" key="4">
    <source>
        <dbReference type="ARBA" id="ARBA00023098"/>
    </source>
</evidence>
<dbReference type="STRING" id="706587.Desti_5016"/>
<reference evidence="8" key="1">
    <citation type="submission" date="2012-06" db="EMBL/GenBank/DDBJ databases">
        <title>Complete sequence of chromosome of Desulfomonile tiedjei DSM 6799.</title>
        <authorList>
            <person name="Lucas S."/>
            <person name="Copeland A."/>
            <person name="Lapidus A."/>
            <person name="Glavina del Rio T."/>
            <person name="Dalin E."/>
            <person name="Tice H."/>
            <person name="Bruce D."/>
            <person name="Goodwin L."/>
            <person name="Pitluck S."/>
            <person name="Peters L."/>
            <person name="Ovchinnikova G."/>
            <person name="Zeytun A."/>
            <person name="Lu M."/>
            <person name="Kyrpides N."/>
            <person name="Mavromatis K."/>
            <person name="Ivanova N."/>
            <person name="Brettin T."/>
            <person name="Detter J.C."/>
            <person name="Han C."/>
            <person name="Larimer F."/>
            <person name="Land M."/>
            <person name="Hauser L."/>
            <person name="Markowitz V."/>
            <person name="Cheng J.-F."/>
            <person name="Hugenholtz P."/>
            <person name="Woyke T."/>
            <person name="Wu D."/>
            <person name="Spring S."/>
            <person name="Schroeder M."/>
            <person name="Brambilla E."/>
            <person name="Klenk H.-P."/>
            <person name="Eisen J.A."/>
        </authorList>
    </citation>
    <scope>NUCLEOTIDE SEQUENCE [LARGE SCALE GENOMIC DNA]</scope>
    <source>
        <strain evidence="8">ATCC 49306 / DSM 6799 / DCB-1</strain>
    </source>
</reference>
<dbReference type="InterPro" id="IPR029045">
    <property type="entry name" value="ClpP/crotonase-like_dom_sf"/>
</dbReference>
<evidence type="ECO:0000256" key="2">
    <source>
        <dbReference type="ARBA" id="ARBA00005254"/>
    </source>
</evidence>
<dbReference type="GO" id="GO:0016853">
    <property type="term" value="F:isomerase activity"/>
    <property type="evidence" value="ECO:0007669"/>
    <property type="project" value="UniProtKB-KW"/>
</dbReference>
<keyword evidence="8" id="KW-1185">Reference proteome</keyword>
<dbReference type="InterPro" id="IPR045002">
    <property type="entry name" value="Ech1-like"/>
</dbReference>
<sequence>MTEQQSSNLVIYERDGYVGMITLSRPERRNALNLQLWNDLGRAVAAAEEDTEVRVILLRGAGKSFCAGLDLSPDNEIISIITGVPNAAQKTRFYKTVRRIQQIHNRFENIPVPVIGVLHGHCLGAGLELALCCDFRLCSADTVFSLPEATLAIITDVGGLQRLPRVVGQGPAREIAYRGNRFGADYALRINLVNESYPDQETLNRKAMEIALEIAGNPPLAVQGAKNVLLYSDTLPVDCAQDYTAARSAMLMPSDDLMEAMAAYMQKRKGEFKGA</sequence>
<dbReference type="eggNOG" id="COG1024">
    <property type="taxonomic scope" value="Bacteria"/>
</dbReference>
<evidence type="ECO:0000256" key="6">
    <source>
        <dbReference type="RuleBase" id="RU003707"/>
    </source>
</evidence>
<gene>
    <name evidence="7" type="ordered locus">Desti_5016</name>
</gene>
<evidence type="ECO:0000256" key="1">
    <source>
        <dbReference type="ARBA" id="ARBA00005005"/>
    </source>
</evidence>
<evidence type="ECO:0000313" key="7">
    <source>
        <dbReference type="EMBL" id="AFM27627.1"/>
    </source>
</evidence>
<proteinExistence type="inferred from homology"/>
<evidence type="ECO:0000256" key="5">
    <source>
        <dbReference type="ARBA" id="ARBA00023235"/>
    </source>
</evidence>
<dbReference type="UniPathway" id="UPA00659"/>
<keyword evidence="5" id="KW-0413">Isomerase</keyword>
<dbReference type="PANTHER" id="PTHR43149">
    <property type="entry name" value="ENOYL-COA HYDRATASE"/>
    <property type="match status" value="1"/>
</dbReference>
<accession>I4CDI6</accession>
<dbReference type="InterPro" id="IPR014748">
    <property type="entry name" value="Enoyl-CoA_hydra_C"/>
</dbReference>
<dbReference type="Gene3D" id="1.10.12.10">
    <property type="entry name" value="Lyase 2-enoyl-coa Hydratase, Chain A, domain 2"/>
    <property type="match status" value="1"/>
</dbReference>
<dbReference type="OrthoDB" id="5365311at2"/>
<keyword evidence="3" id="KW-0276">Fatty acid metabolism</keyword>
<keyword evidence="4" id="KW-0443">Lipid metabolism</keyword>